<dbReference type="PROSITE" id="PS01223">
    <property type="entry name" value="PROA"/>
    <property type="match status" value="1"/>
</dbReference>
<dbReference type="Pfam" id="PF00171">
    <property type="entry name" value="Aldedh"/>
    <property type="match status" value="1"/>
</dbReference>
<keyword evidence="5 7" id="KW-0560">Oxidoreductase</keyword>
<accession>A0A9D9H7J9</accession>
<dbReference type="GO" id="GO:0005737">
    <property type="term" value="C:cytoplasm"/>
    <property type="evidence" value="ECO:0007669"/>
    <property type="project" value="UniProtKB-SubCell"/>
</dbReference>
<dbReference type="AlphaFoldDB" id="A0A9D9H7J9"/>
<comment type="catalytic activity">
    <reaction evidence="6 7">
        <text>L-glutamate 5-semialdehyde + phosphate + NADP(+) = L-glutamyl 5-phosphate + NADPH + H(+)</text>
        <dbReference type="Rhea" id="RHEA:19541"/>
        <dbReference type="ChEBI" id="CHEBI:15378"/>
        <dbReference type="ChEBI" id="CHEBI:43474"/>
        <dbReference type="ChEBI" id="CHEBI:57783"/>
        <dbReference type="ChEBI" id="CHEBI:58066"/>
        <dbReference type="ChEBI" id="CHEBI:58274"/>
        <dbReference type="ChEBI" id="CHEBI:58349"/>
        <dbReference type="EC" id="1.2.1.41"/>
    </reaction>
</comment>
<dbReference type="GO" id="GO:0004350">
    <property type="term" value="F:glutamate-5-semialdehyde dehydrogenase activity"/>
    <property type="evidence" value="ECO:0007669"/>
    <property type="project" value="UniProtKB-UniRule"/>
</dbReference>
<comment type="subcellular location">
    <subcellularLocation>
        <location evidence="7">Cytoplasm</location>
    </subcellularLocation>
</comment>
<evidence type="ECO:0000313" key="10">
    <source>
        <dbReference type="Proteomes" id="UP000823633"/>
    </source>
</evidence>
<dbReference type="FunFam" id="3.40.309.10:FF:000006">
    <property type="entry name" value="Gamma-glutamyl phosphate reductase"/>
    <property type="match status" value="1"/>
</dbReference>
<comment type="caution">
    <text evidence="9">The sequence shown here is derived from an EMBL/GenBank/DDBJ whole genome shotgun (WGS) entry which is preliminary data.</text>
</comment>
<dbReference type="SUPFAM" id="SSF53720">
    <property type="entry name" value="ALDH-like"/>
    <property type="match status" value="1"/>
</dbReference>
<evidence type="ECO:0000256" key="5">
    <source>
        <dbReference type="ARBA" id="ARBA00023002"/>
    </source>
</evidence>
<gene>
    <name evidence="7" type="primary">proA</name>
    <name evidence="9" type="ORF">IAC42_09810</name>
</gene>
<keyword evidence="3 7" id="KW-0641">Proline biosynthesis</keyword>
<proteinExistence type="inferred from homology"/>
<evidence type="ECO:0000313" key="9">
    <source>
        <dbReference type="EMBL" id="MBO8444030.1"/>
    </source>
</evidence>
<comment type="similarity">
    <text evidence="7">Belongs to the gamma-glutamyl phosphate reductase family.</text>
</comment>
<evidence type="ECO:0000256" key="7">
    <source>
        <dbReference type="HAMAP-Rule" id="MF_00412"/>
    </source>
</evidence>
<keyword evidence="2 7" id="KW-0028">Amino-acid biosynthesis</keyword>
<dbReference type="EC" id="1.2.1.41" evidence="7"/>
<dbReference type="InterPro" id="IPR015590">
    <property type="entry name" value="Aldehyde_DH_dom"/>
</dbReference>
<comment type="pathway">
    <text evidence="1 7">Amino-acid biosynthesis; L-proline biosynthesis; L-glutamate 5-semialdehyde from L-glutamate: step 2/2.</text>
</comment>
<dbReference type="InterPro" id="IPR012134">
    <property type="entry name" value="Glu-5-SA_DH"/>
</dbReference>
<evidence type="ECO:0000256" key="2">
    <source>
        <dbReference type="ARBA" id="ARBA00022605"/>
    </source>
</evidence>
<evidence type="ECO:0000256" key="1">
    <source>
        <dbReference type="ARBA" id="ARBA00004985"/>
    </source>
</evidence>
<evidence type="ECO:0000256" key="4">
    <source>
        <dbReference type="ARBA" id="ARBA00022857"/>
    </source>
</evidence>
<organism evidence="9 10">
    <name type="scientific">Candidatus Aphodenecus pullistercoris</name>
    <dbReference type="NCBI Taxonomy" id="2840669"/>
    <lineage>
        <taxon>Bacteria</taxon>
        <taxon>Pseudomonadati</taxon>
        <taxon>Spirochaetota</taxon>
        <taxon>Spirochaetia</taxon>
        <taxon>Spirochaetales</taxon>
        <taxon>Candidatus Aphodenecus</taxon>
    </lineage>
</organism>
<dbReference type="InterPro" id="IPR016161">
    <property type="entry name" value="Ald_DH/histidinol_DH"/>
</dbReference>
<dbReference type="GO" id="GO:0055129">
    <property type="term" value="P:L-proline biosynthetic process"/>
    <property type="evidence" value="ECO:0007669"/>
    <property type="project" value="UniProtKB-UniRule"/>
</dbReference>
<feature type="domain" description="Aldehyde dehydrogenase" evidence="8">
    <location>
        <begin position="8"/>
        <end position="274"/>
    </location>
</feature>
<dbReference type="HAMAP" id="MF_00412">
    <property type="entry name" value="ProA"/>
    <property type="match status" value="1"/>
</dbReference>
<keyword evidence="4 7" id="KW-0521">NADP</keyword>
<evidence type="ECO:0000259" key="8">
    <source>
        <dbReference type="Pfam" id="PF00171"/>
    </source>
</evidence>
<dbReference type="CDD" id="cd07079">
    <property type="entry name" value="ALDH_F18-19_ProA-GPR"/>
    <property type="match status" value="1"/>
</dbReference>
<dbReference type="EMBL" id="JADIMU010000067">
    <property type="protein sequence ID" value="MBO8444030.1"/>
    <property type="molecule type" value="Genomic_DNA"/>
</dbReference>
<protein>
    <recommendedName>
        <fullName evidence="7">Gamma-glutamyl phosphate reductase</fullName>
        <shortName evidence="7">GPR</shortName>
        <ecNumber evidence="7">1.2.1.41</ecNumber>
    </recommendedName>
    <alternativeName>
        <fullName evidence="7">Glutamate-5-semialdehyde dehydrogenase</fullName>
    </alternativeName>
    <alternativeName>
        <fullName evidence="7">Glutamyl-gamma-semialdehyde dehydrogenase</fullName>
        <shortName evidence="7">GSA dehydrogenase</shortName>
    </alternativeName>
</protein>
<keyword evidence="7" id="KW-0963">Cytoplasm</keyword>
<dbReference type="NCBIfam" id="TIGR00407">
    <property type="entry name" value="proA"/>
    <property type="match status" value="1"/>
</dbReference>
<evidence type="ECO:0000256" key="3">
    <source>
        <dbReference type="ARBA" id="ARBA00022650"/>
    </source>
</evidence>
<dbReference type="GO" id="GO:0050661">
    <property type="term" value="F:NADP binding"/>
    <property type="evidence" value="ECO:0007669"/>
    <property type="project" value="InterPro"/>
</dbReference>
<dbReference type="PANTHER" id="PTHR11063">
    <property type="entry name" value="GLUTAMATE SEMIALDEHYDE DEHYDROGENASE"/>
    <property type="match status" value="1"/>
</dbReference>
<evidence type="ECO:0000256" key="6">
    <source>
        <dbReference type="ARBA" id="ARBA00049024"/>
    </source>
</evidence>
<dbReference type="PANTHER" id="PTHR11063:SF8">
    <property type="entry name" value="DELTA-1-PYRROLINE-5-CARBOXYLATE SYNTHASE"/>
    <property type="match status" value="1"/>
</dbReference>
<dbReference type="InterPro" id="IPR000965">
    <property type="entry name" value="GPR_dom"/>
</dbReference>
<comment type="function">
    <text evidence="7">Catalyzes the NADPH-dependent reduction of L-glutamate 5-phosphate into L-glutamate 5-semialdehyde and phosphate. The product spontaneously undergoes cyclization to form 1-pyrroline-5-carboxylate.</text>
</comment>
<dbReference type="Proteomes" id="UP000823633">
    <property type="component" value="Unassembled WGS sequence"/>
</dbReference>
<reference evidence="9" key="1">
    <citation type="submission" date="2020-10" db="EMBL/GenBank/DDBJ databases">
        <authorList>
            <person name="Gilroy R."/>
        </authorList>
    </citation>
    <scope>NUCLEOTIDE SEQUENCE</scope>
    <source>
        <strain evidence="9">11167</strain>
    </source>
</reference>
<dbReference type="InterPro" id="IPR016162">
    <property type="entry name" value="Ald_DH_N"/>
</dbReference>
<sequence length="427" mass="45954">MDNVDYKAVRRAALALSLKSDEERVAMLLAVADALDARRQEIEKANALDIDQARRQGMGEALIHRLALPSSKLDGAIAGVRAVAAQKSPVGLVRQRRLLDEGLVLEQVTYPIGVIGMIFEARPDALIQIVSLAIKSANGLILKGGREAQRTNACLVDIIRSCLDGAPFIALISSHEDVDVMLRMEGEVDLIIPRGSASFVRHVMDNTHIPVLGHADGICSVYIHSQANLDEAVAIAVDSKVQYPAACNAAETILVDRAIAPRFIPAFQKALREYGVIIHADGEAMENLEKGKDVVPATEADFDTEYLALALALKVVGNLDEALEHIAAHSSHHTDAIVTEDAEAKARFFREVDSADVFCNCSTRFADGYRFGLGAEVGISTSKIHARGPVGLEGLVTTKWQLSGSGQLVASYSGPGARSFIHRELEP</sequence>
<dbReference type="NCBIfam" id="NF001221">
    <property type="entry name" value="PRK00197.1"/>
    <property type="match status" value="1"/>
</dbReference>
<dbReference type="InterPro" id="IPR020593">
    <property type="entry name" value="G-glutamylP_reductase_CS"/>
</dbReference>
<reference evidence="9" key="2">
    <citation type="journal article" date="2021" name="PeerJ">
        <title>Extensive microbial diversity within the chicken gut microbiome revealed by metagenomics and culture.</title>
        <authorList>
            <person name="Gilroy R."/>
            <person name="Ravi A."/>
            <person name="Getino M."/>
            <person name="Pursley I."/>
            <person name="Horton D.L."/>
            <person name="Alikhan N.F."/>
            <person name="Baker D."/>
            <person name="Gharbi K."/>
            <person name="Hall N."/>
            <person name="Watson M."/>
            <person name="Adriaenssens E.M."/>
            <person name="Foster-Nyarko E."/>
            <person name="Jarju S."/>
            <person name="Secka A."/>
            <person name="Antonio M."/>
            <person name="Oren A."/>
            <person name="Chaudhuri R.R."/>
            <person name="La Ragione R."/>
            <person name="Hildebrand F."/>
            <person name="Pallen M.J."/>
        </authorList>
    </citation>
    <scope>NUCLEOTIDE SEQUENCE</scope>
    <source>
        <strain evidence="9">11167</strain>
    </source>
</reference>
<dbReference type="InterPro" id="IPR016163">
    <property type="entry name" value="Ald_DH_C"/>
</dbReference>
<dbReference type="Gene3D" id="3.40.309.10">
    <property type="entry name" value="Aldehyde Dehydrogenase, Chain A, domain 2"/>
    <property type="match status" value="1"/>
</dbReference>
<dbReference type="Gene3D" id="3.40.605.10">
    <property type="entry name" value="Aldehyde Dehydrogenase, Chain A, domain 1"/>
    <property type="match status" value="1"/>
</dbReference>
<name>A0A9D9H7J9_9SPIR</name>
<dbReference type="PIRSF" id="PIRSF000151">
    <property type="entry name" value="GPR"/>
    <property type="match status" value="1"/>
</dbReference>